<keyword evidence="3" id="KW-1185">Reference proteome</keyword>
<name>A0A2U2N9H6_9BIFI</name>
<evidence type="ECO:0000313" key="3">
    <source>
        <dbReference type="Proteomes" id="UP000245876"/>
    </source>
</evidence>
<dbReference type="Proteomes" id="UP000245876">
    <property type="component" value="Unassembled WGS sequence"/>
</dbReference>
<dbReference type="RefSeq" id="WP_109057113.1">
    <property type="nucleotide sequence ID" value="NZ_QFFM01000012.1"/>
</dbReference>
<comment type="caution">
    <text evidence="2">The sequence shown here is derived from an EMBL/GenBank/DDBJ whole genome shotgun (WGS) entry which is preliminary data.</text>
</comment>
<accession>A0A2U2N9H6</accession>
<protein>
    <submittedName>
        <fullName evidence="2">Uncharacterized protein</fullName>
    </submittedName>
</protein>
<feature type="region of interest" description="Disordered" evidence="1">
    <location>
        <begin position="1"/>
        <end position="29"/>
    </location>
</feature>
<dbReference type="EMBL" id="QFFM01000012">
    <property type="protein sequence ID" value="PWG65644.1"/>
    <property type="molecule type" value="Genomic_DNA"/>
</dbReference>
<reference evidence="2 3" key="1">
    <citation type="journal article" date="2018" name="Int. J. Syst. Evol. Microbiol.">
        <title>Bifidobacterium callitrichidarum sp. nov. from the faeces of the emperor tamarin (Saguinus imperator).</title>
        <authorList>
            <person name="Modesto M."/>
            <person name="Michelini S."/>
            <person name="Sansosti M.C."/>
            <person name="De Filippo C."/>
            <person name="Cavalieri D."/>
            <person name="Qvirist L."/>
            <person name="Andlid T."/>
            <person name="Spiezio C."/>
            <person name="Sandri C."/>
            <person name="Pascarelli S."/>
            <person name="Sgorbati B."/>
            <person name="Mattarelli P."/>
        </authorList>
    </citation>
    <scope>NUCLEOTIDE SEQUENCE [LARGE SCALE GENOMIC DNA]</scope>
    <source>
        <strain evidence="2 3">TRI 5</strain>
    </source>
</reference>
<dbReference type="AlphaFoldDB" id="A0A2U2N9H6"/>
<sequence length="143" mass="16507">MRRNQRNQDKSSADKTTGSGREPYRPKFDEEREIAIIPLDSGPLITNQGLVVDSPPCNPLKRGDSQQKLNNFERRMNLWYAQIGNQAREHMGDRCRYDAKHLTDVDYPEIMHLVFDPKWAYIANHKPRKLGVVVADLTAETQD</sequence>
<organism evidence="2 3">
    <name type="scientific">Bifidobacterium callitrichidarum</name>
    <dbReference type="NCBI Taxonomy" id="2052941"/>
    <lineage>
        <taxon>Bacteria</taxon>
        <taxon>Bacillati</taxon>
        <taxon>Actinomycetota</taxon>
        <taxon>Actinomycetes</taxon>
        <taxon>Bifidobacteriales</taxon>
        <taxon>Bifidobacteriaceae</taxon>
        <taxon>Bifidobacterium</taxon>
    </lineage>
</organism>
<feature type="compositionally biased region" description="Basic and acidic residues" evidence="1">
    <location>
        <begin position="1"/>
        <end position="13"/>
    </location>
</feature>
<gene>
    <name evidence="2" type="ORF">DF196_06845</name>
</gene>
<evidence type="ECO:0000256" key="1">
    <source>
        <dbReference type="SAM" id="MobiDB-lite"/>
    </source>
</evidence>
<proteinExistence type="predicted"/>
<evidence type="ECO:0000313" key="2">
    <source>
        <dbReference type="EMBL" id="PWG65644.1"/>
    </source>
</evidence>